<evidence type="ECO:0000256" key="4">
    <source>
        <dbReference type="ARBA" id="ARBA00022989"/>
    </source>
</evidence>
<evidence type="ECO:0000256" key="5">
    <source>
        <dbReference type="ARBA" id="ARBA00023136"/>
    </source>
</evidence>
<evidence type="ECO:0000313" key="9">
    <source>
        <dbReference type="Proteomes" id="UP000722459"/>
    </source>
</evidence>
<dbReference type="InterPro" id="IPR056569">
    <property type="entry name" value="ArlJ-like"/>
</dbReference>
<dbReference type="EMBL" id="JABJNZ010000055">
    <property type="protein sequence ID" value="MBT4870732.1"/>
    <property type="molecule type" value="Genomic_DNA"/>
</dbReference>
<dbReference type="Proteomes" id="UP000722459">
    <property type="component" value="Unassembled WGS sequence"/>
</dbReference>
<evidence type="ECO:0000256" key="1">
    <source>
        <dbReference type="ARBA" id="ARBA00004651"/>
    </source>
</evidence>
<keyword evidence="2" id="KW-1003">Cell membrane</keyword>
<comment type="subcellular location">
    <subcellularLocation>
        <location evidence="1">Cell membrane</location>
        <topology evidence="1">Multi-pass membrane protein</topology>
    </subcellularLocation>
</comment>
<accession>A0A8T5GFQ8</accession>
<evidence type="ECO:0000256" key="3">
    <source>
        <dbReference type="ARBA" id="ARBA00022692"/>
    </source>
</evidence>
<organism evidence="8 9">
    <name type="scientific">Candidatus Iainarchaeum sp</name>
    <dbReference type="NCBI Taxonomy" id="3101447"/>
    <lineage>
        <taxon>Archaea</taxon>
        <taxon>Candidatus Iainarchaeota</taxon>
        <taxon>Candidatus Iainarchaeia</taxon>
        <taxon>Candidatus Iainarchaeales</taxon>
        <taxon>Candidatus Iainarchaeaceae</taxon>
        <taxon>Candidatus Iainarchaeum</taxon>
    </lineage>
</organism>
<proteinExistence type="predicted"/>
<evidence type="ECO:0000259" key="7">
    <source>
        <dbReference type="Pfam" id="PF00482"/>
    </source>
</evidence>
<feature type="transmembrane region" description="Helical" evidence="6">
    <location>
        <begin position="270"/>
        <end position="289"/>
    </location>
</feature>
<dbReference type="Pfam" id="PF00482">
    <property type="entry name" value="T2SSF"/>
    <property type="match status" value="1"/>
</dbReference>
<keyword evidence="3 6" id="KW-0812">Transmembrane</keyword>
<gene>
    <name evidence="8" type="ORF">HON47_04110</name>
</gene>
<name>A0A8T5GFQ8_9ARCH</name>
<dbReference type="AlphaFoldDB" id="A0A8T5GFQ8"/>
<feature type="transmembrane region" description="Helical" evidence="6">
    <location>
        <begin position="86"/>
        <end position="109"/>
    </location>
</feature>
<dbReference type="Gene3D" id="1.20.81.30">
    <property type="entry name" value="Type II secretion system (T2SS), domain F"/>
    <property type="match status" value="1"/>
</dbReference>
<evidence type="ECO:0000256" key="2">
    <source>
        <dbReference type="ARBA" id="ARBA00022475"/>
    </source>
</evidence>
<evidence type="ECO:0000313" key="8">
    <source>
        <dbReference type="EMBL" id="MBT4870732.1"/>
    </source>
</evidence>
<dbReference type="InterPro" id="IPR042094">
    <property type="entry name" value="T2SS_GspF_sf"/>
</dbReference>
<dbReference type="PANTHER" id="PTHR35402:SF2">
    <property type="entry name" value="FLAGELLA ACCESSORY PROTEIN J"/>
    <property type="match status" value="1"/>
</dbReference>
<dbReference type="InterPro" id="IPR018076">
    <property type="entry name" value="T2SS_GspF_dom"/>
</dbReference>
<keyword evidence="5 6" id="KW-0472">Membrane</keyword>
<sequence length="298" mass="32834">MKEQNPVLLLFPIEKARHFSNRFMFLGRFLSKIVFSLKYDLKKAEIDIQPENYCLASLISALIYGIMFIFVGLAFGIVILREITTFTFLIMAAAGLFAFVGSLIFHLLYPKMAAFQLASLVDQELLFALRTLLIQLSSGISLFEAMRSIAKSNYGQVSHEFAQVIKDINSGMSESAALEKLAFRTKSEILKKSIWQIITTMKSGGSVVNSLNSEVDALNAQQVEVIKNYSAELNLWTLIYLIIAAAMPSLGITFLVIASSIGGSGIGVEAVVLIALLAACIQVAMIFMIRTKVPKVIK</sequence>
<reference evidence="8" key="1">
    <citation type="journal article" date="2021" name="ISME J.">
        <title>Mercury methylation by metabolically versatile and cosmopolitan marine bacteria.</title>
        <authorList>
            <person name="Lin H."/>
            <person name="Ascher D.B."/>
            <person name="Myung Y."/>
            <person name="Lamborg C.H."/>
            <person name="Hallam S.J."/>
            <person name="Gionfriddo C.M."/>
            <person name="Holt K.E."/>
            <person name="Moreau J.W."/>
        </authorList>
    </citation>
    <scope>NUCLEOTIDE SEQUENCE</scope>
    <source>
        <strain evidence="8">SI075_bin30</strain>
    </source>
</reference>
<feature type="domain" description="Type II secretion system protein GspF" evidence="7">
    <location>
        <begin position="128"/>
        <end position="252"/>
    </location>
</feature>
<dbReference type="GO" id="GO:0005886">
    <property type="term" value="C:plasma membrane"/>
    <property type="evidence" value="ECO:0007669"/>
    <property type="project" value="UniProtKB-SubCell"/>
</dbReference>
<feature type="transmembrane region" description="Helical" evidence="6">
    <location>
        <begin position="53"/>
        <end position="80"/>
    </location>
</feature>
<keyword evidence="4 6" id="KW-1133">Transmembrane helix</keyword>
<comment type="caution">
    <text evidence="8">The sequence shown here is derived from an EMBL/GenBank/DDBJ whole genome shotgun (WGS) entry which is preliminary data.</text>
</comment>
<protein>
    <recommendedName>
        <fullName evidence="7">Type II secretion system protein GspF domain-containing protein</fullName>
    </recommendedName>
</protein>
<evidence type="ECO:0000256" key="6">
    <source>
        <dbReference type="SAM" id="Phobius"/>
    </source>
</evidence>
<feature type="transmembrane region" description="Helical" evidence="6">
    <location>
        <begin position="235"/>
        <end position="258"/>
    </location>
</feature>
<dbReference type="PANTHER" id="PTHR35402">
    <property type="entry name" value="INTEGRAL MEMBRANE PROTEIN-RELATED"/>
    <property type="match status" value="1"/>
</dbReference>